<protein>
    <recommendedName>
        <fullName evidence="3">No apical meristem-associated C-terminal domain-containing protein</fullName>
    </recommendedName>
</protein>
<dbReference type="PANTHER" id="PTHR45023">
    <property type="match status" value="1"/>
</dbReference>
<evidence type="ECO:0000313" key="1">
    <source>
        <dbReference type="EMBL" id="CAA7050359.1"/>
    </source>
</evidence>
<dbReference type="OrthoDB" id="674687at2759"/>
<gene>
    <name evidence="1" type="ORF">MERR_LOCUS37594</name>
</gene>
<reference evidence="1" key="1">
    <citation type="submission" date="2020-01" db="EMBL/GenBank/DDBJ databases">
        <authorList>
            <person name="Mishra B."/>
        </authorList>
    </citation>
    <scope>NUCLEOTIDE SEQUENCE [LARGE SCALE GENOMIC DNA]</scope>
</reference>
<sequence length="227" mass="26728">MVKRRRWGAGYCVDLPPREWNSCKQRWTKINKEVQKFCGCFDQASRQATSGQSDDDVYQMAYKFYNQDMKTNFILEHAWRALRNDQKWCSLYRDKGKTQTKRSQPAGSVDGGVMEEQVEEDQLDLLEVYNSEKRRLDLLKLKHNHVQKAFMVSYKRFRALHRHTIQLREDMAACERELMDAEQGSLDCGDASRESDREMAECIEHLKDTSAKMGEKWEVVKESLLLE</sequence>
<name>A0A6D2KEV7_9BRAS</name>
<evidence type="ECO:0008006" key="3">
    <source>
        <dbReference type="Google" id="ProtNLM"/>
    </source>
</evidence>
<evidence type="ECO:0000313" key="2">
    <source>
        <dbReference type="Proteomes" id="UP000467841"/>
    </source>
</evidence>
<dbReference type="EMBL" id="CACVBM020001446">
    <property type="protein sequence ID" value="CAA7050359.1"/>
    <property type="molecule type" value="Genomic_DNA"/>
</dbReference>
<proteinExistence type="predicted"/>
<organism evidence="1 2">
    <name type="scientific">Microthlaspi erraticum</name>
    <dbReference type="NCBI Taxonomy" id="1685480"/>
    <lineage>
        <taxon>Eukaryota</taxon>
        <taxon>Viridiplantae</taxon>
        <taxon>Streptophyta</taxon>
        <taxon>Embryophyta</taxon>
        <taxon>Tracheophyta</taxon>
        <taxon>Spermatophyta</taxon>
        <taxon>Magnoliopsida</taxon>
        <taxon>eudicotyledons</taxon>
        <taxon>Gunneridae</taxon>
        <taxon>Pentapetalae</taxon>
        <taxon>rosids</taxon>
        <taxon>malvids</taxon>
        <taxon>Brassicales</taxon>
        <taxon>Brassicaceae</taxon>
        <taxon>Coluteocarpeae</taxon>
        <taxon>Microthlaspi</taxon>
    </lineage>
</organism>
<comment type="caution">
    <text evidence="1">The sequence shown here is derived from an EMBL/GenBank/DDBJ whole genome shotgun (WGS) entry which is preliminary data.</text>
</comment>
<dbReference type="AlphaFoldDB" id="A0A6D2KEV7"/>
<accession>A0A6D2KEV7</accession>
<dbReference type="PANTHER" id="PTHR45023:SF4">
    <property type="entry name" value="GLYCINE-RICH PROTEIN-RELATED"/>
    <property type="match status" value="1"/>
</dbReference>
<keyword evidence="2" id="KW-1185">Reference proteome</keyword>
<dbReference type="Proteomes" id="UP000467841">
    <property type="component" value="Unassembled WGS sequence"/>
</dbReference>